<dbReference type="eggNOG" id="arCOG06526">
    <property type="taxonomic scope" value="Archaea"/>
</dbReference>
<name>B8GIV2_METPE</name>
<dbReference type="EMBL" id="CP001338">
    <property type="protein sequence ID" value="ACL16915.1"/>
    <property type="molecule type" value="Genomic_DNA"/>
</dbReference>
<dbReference type="Pfam" id="PF08798">
    <property type="entry name" value="CRISPR_assoc"/>
    <property type="match status" value="1"/>
</dbReference>
<gene>
    <name evidence="1" type="ordered locus">Mpal_1603</name>
</gene>
<accession>B8GIV2</accession>
<dbReference type="OrthoDB" id="133839at2157"/>
<dbReference type="Gene3D" id="3.30.70.1210">
    <property type="entry name" value="Crispr-associated protein, domain 2"/>
    <property type="match status" value="1"/>
</dbReference>
<dbReference type="RefSeq" id="WP_012618234.1">
    <property type="nucleotide sequence ID" value="NC_011832.1"/>
</dbReference>
<dbReference type="GeneID" id="7272145"/>
<organism evidence="1 2">
    <name type="scientific">Methanosphaerula palustris (strain ATCC BAA-1556 / DSM 19958 / E1-9c)</name>
    <dbReference type="NCBI Taxonomy" id="521011"/>
    <lineage>
        <taxon>Archaea</taxon>
        <taxon>Methanobacteriati</taxon>
        <taxon>Methanobacteriota</taxon>
        <taxon>Stenosarchaea group</taxon>
        <taxon>Methanomicrobia</taxon>
        <taxon>Methanomicrobiales</taxon>
        <taxon>Methanoregulaceae</taxon>
        <taxon>Methanosphaerula</taxon>
    </lineage>
</organism>
<dbReference type="HOGENOM" id="CLU_080982_1_0_2"/>
<dbReference type="SMART" id="SM01101">
    <property type="entry name" value="CRISPR_assoc"/>
    <property type="match status" value="1"/>
</dbReference>
<evidence type="ECO:0000313" key="2">
    <source>
        <dbReference type="Proteomes" id="UP000002457"/>
    </source>
</evidence>
<reference evidence="1 2" key="1">
    <citation type="journal article" date="2015" name="Genome Announc.">
        <title>Complete Genome Sequence of Methanosphaerula palustris E1-9CT, a Hydrogenotrophic Methanogen Isolated from a Minerotrophic Fen Peatland.</title>
        <authorList>
            <person name="Cadillo-Quiroz H."/>
            <person name="Browne P."/>
            <person name="Kyrpides N."/>
            <person name="Woyke T."/>
            <person name="Goodwin L."/>
            <person name="Detter C."/>
            <person name="Yavitt J.B."/>
            <person name="Zinder S.H."/>
        </authorList>
    </citation>
    <scope>NUCLEOTIDE SEQUENCE [LARGE SCALE GENOMIC DNA]</scope>
    <source>
        <strain evidence="2">ATCC BAA-1556 / DSM 19958 / E1-9c</strain>
    </source>
</reference>
<dbReference type="SUPFAM" id="SSF117987">
    <property type="entry name" value="CRISPR-associated protein"/>
    <property type="match status" value="2"/>
</dbReference>
<evidence type="ECO:0000313" key="1">
    <source>
        <dbReference type="EMBL" id="ACL16915.1"/>
    </source>
</evidence>
<dbReference type="InterPro" id="IPR010179">
    <property type="entry name" value="CRISPR-assoc_prot_Cse3"/>
</dbReference>
<dbReference type="NCBIfam" id="TIGR01907">
    <property type="entry name" value="casE_Cse3"/>
    <property type="match status" value="1"/>
</dbReference>
<keyword evidence="2" id="KW-1185">Reference proteome</keyword>
<dbReference type="KEGG" id="mpl:Mpal_1603"/>
<protein>
    <submittedName>
        <fullName evidence="1">CRISPR-associated protein, Cse3 family</fullName>
    </submittedName>
</protein>
<dbReference type="Gene3D" id="3.30.70.1200">
    <property type="entry name" value="Crispr-associated protein, domain 1"/>
    <property type="match status" value="1"/>
</dbReference>
<dbReference type="CDD" id="cd09727">
    <property type="entry name" value="Cas6_I-E"/>
    <property type="match status" value="1"/>
</dbReference>
<dbReference type="Proteomes" id="UP000002457">
    <property type="component" value="Chromosome"/>
</dbReference>
<proteinExistence type="predicted"/>
<sequence length="225" mass="25514">MQISKIQLNADASDHPAFWEHVGGAYQAHSLIWDLFSDGPERERDFLFRQEVHQGMPVFWTVSERVPSDRNETWNIKSKPYAPILRQGMHLSFVLRANPIRSRRDDLGKQHRHDVVMDMKTALKDSKPGDQWPAEDQIIQEAGLVWLANQGNAKGFSLQDGAVRVDGYTQHRFVKPKKKQMVQISTLDFTGLLTVTDPERFTTALFNGIGPAKGFGCGLMMVRPA</sequence>
<dbReference type="AlphaFoldDB" id="B8GIV2"/>
<dbReference type="STRING" id="521011.Mpal_1603"/>